<evidence type="ECO:0000313" key="2">
    <source>
        <dbReference type="EMBL" id="KAF2567470.1"/>
    </source>
</evidence>
<dbReference type="GO" id="GO:0070939">
    <property type="term" value="C:Dsl1/NZR complex"/>
    <property type="evidence" value="ECO:0007669"/>
    <property type="project" value="InterPro"/>
</dbReference>
<organism evidence="2 3">
    <name type="scientific">Brassica cretica</name>
    <name type="common">Mustard</name>
    <dbReference type="NCBI Taxonomy" id="69181"/>
    <lineage>
        <taxon>Eukaryota</taxon>
        <taxon>Viridiplantae</taxon>
        <taxon>Streptophyta</taxon>
        <taxon>Embryophyta</taxon>
        <taxon>Tracheophyta</taxon>
        <taxon>Spermatophyta</taxon>
        <taxon>Magnoliopsida</taxon>
        <taxon>eudicotyledons</taxon>
        <taxon>Gunneridae</taxon>
        <taxon>Pentapetalae</taxon>
        <taxon>rosids</taxon>
        <taxon>malvids</taxon>
        <taxon>Brassicales</taxon>
        <taxon>Brassicaceae</taxon>
        <taxon>Brassiceae</taxon>
        <taxon>Brassica</taxon>
    </lineage>
</organism>
<sequence>MDAIKPLPQVSSFSASVFSFLDDRFRDAADLSQSPALVSELETEISELDQRLAGLNRQLESGLASYASFSDRIGGLLIGVNAKLADLSSSRSASDGGKEEEETREHVAGEELPSLAKEVAQVESVRAYAETALKLDTLVGDIEDAVMSSLNKNLRTSRSSGFEVRTLSSARVFCIKV</sequence>
<dbReference type="AlphaFoldDB" id="A0A8S9ICC9"/>
<proteinExistence type="predicted"/>
<protein>
    <submittedName>
        <fullName evidence="2">Uncharacterized protein</fullName>
    </submittedName>
</protein>
<dbReference type="PANTHER" id="PTHR13520">
    <property type="entry name" value="RAD50-INTERACTING PROTEIN 1 RINT-1"/>
    <property type="match status" value="1"/>
</dbReference>
<dbReference type="GO" id="GO:0006888">
    <property type="term" value="P:endoplasmic reticulum to Golgi vesicle-mediated transport"/>
    <property type="evidence" value="ECO:0007669"/>
    <property type="project" value="InterPro"/>
</dbReference>
<evidence type="ECO:0000256" key="1">
    <source>
        <dbReference type="SAM" id="MobiDB-lite"/>
    </source>
</evidence>
<gene>
    <name evidence="2" type="ORF">F2Q68_00026215</name>
</gene>
<reference evidence="2" key="1">
    <citation type="submission" date="2019-12" db="EMBL/GenBank/DDBJ databases">
        <title>Genome sequencing and annotation of Brassica cretica.</title>
        <authorList>
            <person name="Studholme D.J."/>
            <person name="Sarris P.F."/>
        </authorList>
    </citation>
    <scope>NUCLEOTIDE SEQUENCE</scope>
    <source>
        <strain evidence="2">PFS-001/15</strain>
        <tissue evidence="2">Leaf</tissue>
    </source>
</reference>
<feature type="region of interest" description="Disordered" evidence="1">
    <location>
        <begin position="89"/>
        <end position="112"/>
    </location>
</feature>
<dbReference type="PANTHER" id="PTHR13520:SF1">
    <property type="entry name" value="RINT1-LIKE PROTEIN MAG2"/>
    <property type="match status" value="1"/>
</dbReference>
<name>A0A8S9ICC9_BRACR</name>
<dbReference type="InterPro" id="IPR007528">
    <property type="entry name" value="RINT1_Tip20"/>
</dbReference>
<dbReference type="GO" id="GO:0060628">
    <property type="term" value="P:regulation of ER to Golgi vesicle-mediated transport"/>
    <property type="evidence" value="ECO:0007669"/>
    <property type="project" value="TreeGrafter"/>
</dbReference>
<dbReference type="EMBL" id="QGKW02001911">
    <property type="protein sequence ID" value="KAF2567470.1"/>
    <property type="molecule type" value="Genomic_DNA"/>
</dbReference>
<dbReference type="Proteomes" id="UP000712281">
    <property type="component" value="Unassembled WGS sequence"/>
</dbReference>
<accession>A0A8S9ICC9</accession>
<evidence type="ECO:0000313" key="3">
    <source>
        <dbReference type="Proteomes" id="UP000712281"/>
    </source>
</evidence>
<comment type="caution">
    <text evidence="2">The sequence shown here is derived from an EMBL/GenBank/DDBJ whole genome shotgun (WGS) entry which is preliminary data.</text>
</comment>
<dbReference type="GO" id="GO:0006890">
    <property type="term" value="P:retrograde vesicle-mediated transport, Golgi to endoplasmic reticulum"/>
    <property type="evidence" value="ECO:0007669"/>
    <property type="project" value="InterPro"/>
</dbReference>